<proteinExistence type="predicted"/>
<comment type="caution">
    <text evidence="1">The sequence shown here is derived from an EMBL/GenBank/DDBJ whole genome shotgun (WGS) entry which is preliminary data.</text>
</comment>
<dbReference type="InterPro" id="IPR029033">
    <property type="entry name" value="His_PPase_superfam"/>
</dbReference>
<dbReference type="SMART" id="SM00855">
    <property type="entry name" value="PGAM"/>
    <property type="match status" value="1"/>
</dbReference>
<protein>
    <submittedName>
        <fullName evidence="1">Histidine phosphatase family protein</fullName>
    </submittedName>
</protein>
<organism evidence="1 2">
    <name type="scientific">Cellvibrio polysaccharolyticus</name>
    <dbReference type="NCBI Taxonomy" id="2082724"/>
    <lineage>
        <taxon>Bacteria</taxon>
        <taxon>Pseudomonadati</taxon>
        <taxon>Pseudomonadota</taxon>
        <taxon>Gammaproteobacteria</taxon>
        <taxon>Cellvibrionales</taxon>
        <taxon>Cellvibrionaceae</taxon>
        <taxon>Cellvibrio</taxon>
    </lineage>
</organism>
<dbReference type="CDD" id="cd07067">
    <property type="entry name" value="HP_PGM_like"/>
    <property type="match status" value="1"/>
</dbReference>
<name>A0A928V4V8_9GAMM</name>
<dbReference type="GO" id="GO:0016791">
    <property type="term" value="F:phosphatase activity"/>
    <property type="evidence" value="ECO:0007669"/>
    <property type="project" value="TreeGrafter"/>
</dbReference>
<evidence type="ECO:0000313" key="2">
    <source>
        <dbReference type="Proteomes" id="UP000652567"/>
    </source>
</evidence>
<dbReference type="GO" id="GO:0005737">
    <property type="term" value="C:cytoplasm"/>
    <property type="evidence" value="ECO:0007669"/>
    <property type="project" value="TreeGrafter"/>
</dbReference>
<dbReference type="InterPro" id="IPR050275">
    <property type="entry name" value="PGM_Phosphatase"/>
</dbReference>
<dbReference type="AlphaFoldDB" id="A0A928V4V8"/>
<dbReference type="Pfam" id="PF00300">
    <property type="entry name" value="His_Phos_1"/>
    <property type="match status" value="1"/>
</dbReference>
<dbReference type="Gene3D" id="3.40.50.1240">
    <property type="entry name" value="Phosphoglycerate mutase-like"/>
    <property type="match status" value="1"/>
</dbReference>
<dbReference type="PANTHER" id="PTHR48100:SF1">
    <property type="entry name" value="HISTIDINE PHOSPHATASE FAMILY PROTEIN-RELATED"/>
    <property type="match status" value="1"/>
</dbReference>
<dbReference type="Proteomes" id="UP000652567">
    <property type="component" value="Unassembled WGS sequence"/>
</dbReference>
<dbReference type="PIRSF" id="PIRSF000709">
    <property type="entry name" value="6PFK_2-Ptase"/>
    <property type="match status" value="1"/>
</dbReference>
<reference evidence="1" key="1">
    <citation type="submission" date="2018-07" db="EMBL/GenBank/DDBJ databases">
        <title>Genome assembly of strain Ka43.</title>
        <authorList>
            <person name="Kukolya J."/>
            <person name="Nagy I."/>
            <person name="Horvath B."/>
            <person name="Toth A."/>
        </authorList>
    </citation>
    <scope>NUCLEOTIDE SEQUENCE</scope>
    <source>
        <strain evidence="1">KB43</strain>
    </source>
</reference>
<gene>
    <name evidence="1" type="ORF">C4F51_08605</name>
</gene>
<keyword evidence="2" id="KW-1185">Reference proteome</keyword>
<dbReference type="PANTHER" id="PTHR48100">
    <property type="entry name" value="BROAD-SPECIFICITY PHOSPHATASE YOR283W-RELATED"/>
    <property type="match status" value="1"/>
</dbReference>
<sequence length="207" mass="23103">MSETFSSTTIDLFRHGEAEGGKIFRGSTDSSLSAAGFEQMTNTIGVNPPRWDAIISSPLSRCSDFAKTLSIQYDVPLYLHSDFREINFGEWEGQLVSDVYEENATAVENFWLDPLSSPPPGAETMKNFQQRVIAGWEPLLTEMRGKHILLVTHGGVVRMILAHILAMPLRPLSRIAVPEAALSRVQVFHEANKPDWPQVIFMNGVYP</sequence>
<dbReference type="RefSeq" id="WP_193908944.1">
    <property type="nucleotide sequence ID" value="NZ_PRDL01000001.1"/>
</dbReference>
<dbReference type="EMBL" id="PRDL01000001">
    <property type="protein sequence ID" value="MBE8717245.1"/>
    <property type="molecule type" value="Genomic_DNA"/>
</dbReference>
<dbReference type="SUPFAM" id="SSF53254">
    <property type="entry name" value="Phosphoglycerate mutase-like"/>
    <property type="match status" value="1"/>
</dbReference>
<evidence type="ECO:0000313" key="1">
    <source>
        <dbReference type="EMBL" id="MBE8717245.1"/>
    </source>
</evidence>
<accession>A0A928V4V8</accession>
<dbReference type="InterPro" id="IPR013078">
    <property type="entry name" value="His_Pase_superF_clade-1"/>
</dbReference>